<evidence type="ECO:0000259" key="1">
    <source>
        <dbReference type="Pfam" id="PF00501"/>
    </source>
</evidence>
<dbReference type="Pfam" id="PF00501">
    <property type="entry name" value="AMP-binding"/>
    <property type="match status" value="1"/>
</dbReference>
<organism evidence="2 3">
    <name type="scientific">Penicillium subrubescens</name>
    <dbReference type="NCBI Taxonomy" id="1316194"/>
    <lineage>
        <taxon>Eukaryota</taxon>
        <taxon>Fungi</taxon>
        <taxon>Dikarya</taxon>
        <taxon>Ascomycota</taxon>
        <taxon>Pezizomycotina</taxon>
        <taxon>Eurotiomycetes</taxon>
        <taxon>Eurotiomycetidae</taxon>
        <taxon>Eurotiales</taxon>
        <taxon>Aspergillaceae</taxon>
        <taxon>Penicillium</taxon>
    </lineage>
</organism>
<dbReference type="Proteomes" id="UP000186955">
    <property type="component" value="Unassembled WGS sequence"/>
</dbReference>
<dbReference type="InterPro" id="IPR000873">
    <property type="entry name" value="AMP-dep_synth/lig_dom"/>
</dbReference>
<evidence type="ECO:0000313" key="3">
    <source>
        <dbReference type="Proteomes" id="UP000186955"/>
    </source>
</evidence>
<sequence>MSGYLLREIEVQHVKSGSEKYSEIEINEDLVFPESRPAMVIFTSGTTGKPKGVVHSRLRFYFDGELDPKTHHLSYRPVHWMASALIPLRRVLQGGKITFLRSGCADPVILWDVLKEGFVTSLAIPPSLSKLMHDYYLTTIRHLPVEYHDRYVSGASKLLSVITTGSVLNPSTAQFWKELTNMPILCLGAPVRGAVIKLSEGDTGELLVKTPGMFTQ</sequence>
<dbReference type="PROSITE" id="PS00455">
    <property type="entry name" value="AMP_BINDING"/>
    <property type="match status" value="1"/>
</dbReference>
<gene>
    <name evidence="2" type="ORF">PENSUB_4247</name>
</gene>
<evidence type="ECO:0000313" key="2">
    <source>
        <dbReference type="EMBL" id="OKP10330.1"/>
    </source>
</evidence>
<dbReference type="Gene3D" id="3.40.50.12780">
    <property type="entry name" value="N-terminal domain of ligase-like"/>
    <property type="match status" value="1"/>
</dbReference>
<dbReference type="InterPro" id="IPR020845">
    <property type="entry name" value="AMP-binding_CS"/>
</dbReference>
<proteinExistence type="predicted"/>
<comment type="caution">
    <text evidence="2">The sequence shown here is derived from an EMBL/GenBank/DDBJ whole genome shotgun (WGS) entry which is preliminary data.</text>
</comment>
<reference evidence="2 3" key="1">
    <citation type="submission" date="2016-10" db="EMBL/GenBank/DDBJ databases">
        <title>Genome sequence of the ascomycete fungus Penicillium subrubescens.</title>
        <authorList>
            <person name="De Vries R.P."/>
            <person name="Peng M."/>
            <person name="Dilokpimol A."/>
            <person name="Hilden K."/>
            <person name="Makela M.R."/>
            <person name="Grigoriev I."/>
            <person name="Riley R."/>
            <person name="Granchi Z."/>
        </authorList>
    </citation>
    <scope>NUCLEOTIDE SEQUENCE [LARGE SCALE GENOMIC DNA]</scope>
    <source>
        <strain evidence="2 3">CBS 132785</strain>
    </source>
</reference>
<dbReference type="STRING" id="1316194.A0A1Q5UCZ5"/>
<feature type="domain" description="AMP-dependent synthetase/ligase" evidence="1">
    <location>
        <begin position="32"/>
        <end position="184"/>
    </location>
</feature>
<dbReference type="EMBL" id="MNBE01000358">
    <property type="protein sequence ID" value="OKP10330.1"/>
    <property type="molecule type" value="Genomic_DNA"/>
</dbReference>
<name>A0A1Q5UCZ5_9EURO</name>
<dbReference type="AlphaFoldDB" id="A0A1Q5UCZ5"/>
<accession>A0A1Q5UCZ5</accession>
<keyword evidence="3" id="KW-1185">Reference proteome</keyword>
<dbReference type="SUPFAM" id="SSF56801">
    <property type="entry name" value="Acetyl-CoA synthetase-like"/>
    <property type="match status" value="1"/>
</dbReference>
<dbReference type="InterPro" id="IPR042099">
    <property type="entry name" value="ANL_N_sf"/>
</dbReference>
<protein>
    <recommendedName>
        <fullName evidence="1">AMP-dependent synthetase/ligase domain-containing protein</fullName>
    </recommendedName>
</protein>